<protein>
    <recommendedName>
        <fullName evidence="5">C3H1-type domain-containing protein</fullName>
    </recommendedName>
</protein>
<evidence type="ECO:0000313" key="3">
    <source>
        <dbReference type="EMBL" id="GBE63360.1"/>
    </source>
</evidence>
<keyword evidence="4" id="KW-1185">Reference proteome</keyword>
<evidence type="ECO:0000313" key="4">
    <source>
        <dbReference type="Proteomes" id="UP000236319"/>
    </source>
</evidence>
<accession>A0A2H6KK51</accession>
<dbReference type="GeneID" id="39877130"/>
<feature type="transmembrane region" description="Helical" evidence="2">
    <location>
        <begin position="1515"/>
        <end position="1540"/>
    </location>
</feature>
<feature type="coiled-coil region" evidence="1">
    <location>
        <begin position="140"/>
        <end position="291"/>
    </location>
</feature>
<dbReference type="RefSeq" id="XP_028869603.1">
    <property type="nucleotide sequence ID" value="XM_029013770.1"/>
</dbReference>
<organism evidence="3 4">
    <name type="scientific">Babesia ovata</name>
    <dbReference type="NCBI Taxonomy" id="189622"/>
    <lineage>
        <taxon>Eukaryota</taxon>
        <taxon>Sar</taxon>
        <taxon>Alveolata</taxon>
        <taxon>Apicomplexa</taxon>
        <taxon>Aconoidasida</taxon>
        <taxon>Piroplasmida</taxon>
        <taxon>Babesiidae</taxon>
        <taxon>Babesia</taxon>
    </lineage>
</organism>
<dbReference type="OrthoDB" id="367091at2759"/>
<evidence type="ECO:0000256" key="1">
    <source>
        <dbReference type="SAM" id="Coils"/>
    </source>
</evidence>
<dbReference type="EMBL" id="BDSA01000036">
    <property type="protein sequence ID" value="GBE63360.1"/>
    <property type="molecule type" value="Genomic_DNA"/>
</dbReference>
<name>A0A2H6KK51_9APIC</name>
<keyword evidence="2" id="KW-0812">Transmembrane</keyword>
<evidence type="ECO:0008006" key="5">
    <source>
        <dbReference type="Google" id="ProtNLM"/>
    </source>
</evidence>
<keyword evidence="1" id="KW-0175">Coiled coil</keyword>
<gene>
    <name evidence="3" type="ORF">BOVATA_048530</name>
</gene>
<sequence>MSFLHGVLHSIKPKLGLHSNEIQSAITSLNANKHSGKDGFNEAISAVVQGVKGYNEGVRESNKKVNEDFKSEVSGILSNDAVAGDAKLIGQAEVSIKQKLGECKGFARTFNDTLNITIEATKNAINDLDPTLAHRVTNAIRSVKHEIDRLRALSDKEKEELTETKAKLSEAINALKAGAREKIEAKVNELVKALKDAVTEIFKKLDDINDKLAQYVIALNEWAQQAGKDIDAAEATANEIVNKNVGKQQQDAIAAKAEQLKGLKNMFDEYIREVTEKAEDVNLKVKELCQQFPKDARGGVPQEPNKSIHDVFEHIHAQVAQIKGSRGVHFIWVLRALKTLFRTMRRDLRNFRRMCCLIRHWIGWCGQAIGANFKDPYSGEGENEIMTQLTKKIASVIISKLDGGVIAGIQAMVGEEEDNAKKIDAYVENVHTACAAFADELDKKLAPEGIDKLIQPVGTAMATQLGDQYSDQTAKGYLDWAVRYMLHQLPGAARGAAAELHSLLLERRPVASDNGIARKIEEAHKKAESLHSQLQKATGALASDKYSDNLDKAIKSVTDKSKDLNASHTTPLETLSKDIKEHLNSLLTEISGVANSVNVQLIKLQNKHLKGTESNQLAGITKKISDLQKDLQNGPIKMLKHFLAQHAERRAQNTIRTLTQQVNNEIQLAVNKITANVQKQYITSIKGLLIAFVDKVNDELGGLPGMISADSKNGHKGFMKAIYGGDPPDVPGTLDPNNLLSKLKTAIENADKSKLADACPKVRDYLKSIITYISGEFNEPDHLQHRVTYLPYQLDALLDVLAAHHFDHQFRKNLSELQKCLAEMRFTSLADASNPLAEALKNGLEAFGSELGNAYVNRYSGHTWDPGFRDNYGKIGLSVIPMLYSELTTLKDRCNTDWSAKQICAPSSLGSYLKTVGYDVARRYSSQDGELQNEKKCTGADIIANLAKAINGSNTIPHLTTCITDKQNKKNGYNLMDFISCLKSHVYEFYQVGHCKHIASPRSPCSVNEMLCWLSGLPHNKVYGKLKDHCRTLFNKPKGQEHIEYSDIDLIYLTLDASPINVTAKDAHSAIDHLCSKSQTLLNSILGTGDADCTYACDVSNNSLNLQYPSSGGACLQMLLDLLRRMFLPLKFLCSQCSLSVKYSGWSQCLYGRDILTTKFPCSDHSTCESTCQANGKPKCQPNCQANTKPKCQPRSPLMSYLNDCLPGHLPHNVSSIGCQYTCATCPTGKPGMPCLTPLGFRTFSGSTRTGKELCRFIDIFLGDDYIPALFLLAPKPPATLAEHLGFTLCLVRGWHPTSGSPVKTAVESSIKKVSIELYKNPPELTTALRKAYGATQNTHVSPHPTSKNTDLSSLSMKKVCPFSSMNVHCAPYLNSLCDDAYYYVVHKNSDTYLTWAIYLPWTFWQYLQNLFDEFKNVVCKDWGCRGCFHSEACKPGKHGDESNPCQCISVVSCRGVSPMLYKYGFTFGDASALHNKTSPKTCIAFHNQLKSLLHSQYFIDLFTKCDEFLRDIRMPFMTTLLALWSLSLLYLLHIAVVRLDVLRIRSHLRSPASHRIAAQSLLAAARVKALANVKYFSP</sequence>
<keyword evidence="2" id="KW-1133">Transmembrane helix</keyword>
<comment type="caution">
    <text evidence="3">The sequence shown here is derived from an EMBL/GenBank/DDBJ whole genome shotgun (WGS) entry which is preliminary data.</text>
</comment>
<evidence type="ECO:0000256" key="2">
    <source>
        <dbReference type="SAM" id="Phobius"/>
    </source>
</evidence>
<reference evidence="3 4" key="1">
    <citation type="journal article" date="2017" name="BMC Genomics">
        <title>Whole-genome assembly of Babesia ovata and comparative genomics between closely related pathogens.</title>
        <authorList>
            <person name="Yamagishi J."/>
            <person name="Asada M."/>
            <person name="Hakimi H."/>
            <person name="Tanaka T.Q."/>
            <person name="Sugimoto C."/>
            <person name="Kawazu S."/>
        </authorList>
    </citation>
    <scope>NUCLEOTIDE SEQUENCE [LARGE SCALE GENOMIC DNA]</scope>
    <source>
        <strain evidence="3 4">Miyake</strain>
    </source>
</reference>
<keyword evidence="2" id="KW-0472">Membrane</keyword>
<proteinExistence type="predicted"/>
<dbReference type="VEuPathDB" id="PiroplasmaDB:BOVATA_048530"/>
<dbReference type="Proteomes" id="UP000236319">
    <property type="component" value="Unassembled WGS sequence"/>
</dbReference>